<proteinExistence type="predicted"/>
<gene>
    <name evidence="2" type="ORF">BG04_4032</name>
</gene>
<dbReference type="HOGENOM" id="CLU_1193922_0_0_9"/>
<dbReference type="InterPro" id="IPR018745">
    <property type="entry name" value="MpsC"/>
</dbReference>
<feature type="domain" description="Na+-translocating membrane potential-generating system MpsC" evidence="1">
    <location>
        <begin position="135"/>
        <end position="226"/>
    </location>
</feature>
<protein>
    <recommendedName>
        <fullName evidence="1">Na+-translocating membrane potential-generating system MpsC domain-containing protein</fullName>
    </recommendedName>
</protein>
<reference evidence="2 3" key="1">
    <citation type="journal article" date="2015" name="Genome Announc.">
        <title>Complete genome sequences for 35 biothreat assay-relevant bacillus species.</title>
        <authorList>
            <person name="Johnson S.L."/>
            <person name="Daligault H.E."/>
            <person name="Davenport K.W."/>
            <person name="Jaissle J."/>
            <person name="Frey K.G."/>
            <person name="Ladner J.T."/>
            <person name="Broomall S.M."/>
            <person name="Bishop-Lilly K.A."/>
            <person name="Bruce D.C."/>
            <person name="Gibbons H.S."/>
            <person name="Coyne S.R."/>
            <person name="Lo C.C."/>
            <person name="Meincke L."/>
            <person name="Munk A.C."/>
            <person name="Koroleva G.I."/>
            <person name="Rosenzweig C.N."/>
            <person name="Palacios G.F."/>
            <person name="Redden C.L."/>
            <person name="Minogue T.D."/>
            <person name="Chain P.S."/>
        </authorList>
    </citation>
    <scope>NUCLEOTIDE SEQUENCE [LARGE SCALE GENOMIC DNA]</scope>
    <source>
        <strain evidence="3">ATCC 14581 / DSM 32 / JCM 2506 / NBRC 15308 / NCIMB 9376 / NCTC 10342 / NRRL B-14308 / VKM B-512</strain>
    </source>
</reference>
<sequence length="229" mass="26735">MDKTKLEKELSSYMGRLLRENFGRGPGGVFTVISPPFITVYFKAFLLPLEKTLLDKGQVIYVQKTRDLLMETLIEEIKGYIQLNIHLDIEEFYYDWNLELQSGMFIMIHSDKENIANHSYKNQKLLHKEVEEVTQKAEKFPHNVSSYLLDQRTLLIIREGIMVTIEKELVQLGFEENLTLAKRNLEKKLLHEHSQSLEVILDSKITDILVAWDFHKDKSTILLILNPTS</sequence>
<accession>A0A0B6ARJ9</accession>
<evidence type="ECO:0000313" key="3">
    <source>
        <dbReference type="Proteomes" id="UP000031829"/>
    </source>
</evidence>
<feature type="domain" description="Na+-translocating membrane potential-generating system MpsC" evidence="1">
    <location>
        <begin position="3"/>
        <end position="108"/>
    </location>
</feature>
<dbReference type="AlphaFoldDB" id="A0A0B6ARJ9"/>
<dbReference type="GeneID" id="93642061"/>
<organism evidence="2 3">
    <name type="scientific">Priestia megaterium (strain ATCC 14581 / DSM 32 / CCUG 1817 / JCM 2506 / NBRC 15308 / NCIMB 9376 / NCTC 10342 / NRRL B-14308 / VKM B-512 / Ford 19)</name>
    <name type="common">Bacillus megaterium</name>
    <dbReference type="NCBI Taxonomy" id="1348623"/>
    <lineage>
        <taxon>Bacteria</taxon>
        <taxon>Bacillati</taxon>
        <taxon>Bacillota</taxon>
        <taxon>Bacilli</taxon>
        <taxon>Bacillales</taxon>
        <taxon>Bacillaceae</taxon>
        <taxon>Priestia</taxon>
    </lineage>
</organism>
<evidence type="ECO:0000259" key="1">
    <source>
        <dbReference type="Pfam" id="PF10057"/>
    </source>
</evidence>
<dbReference type="KEGG" id="bmeg:BG04_4032"/>
<dbReference type="EMBL" id="CP009920">
    <property type="protein sequence ID" value="AJI22449.1"/>
    <property type="molecule type" value="Genomic_DNA"/>
</dbReference>
<dbReference type="RefSeq" id="WP_034653041.1">
    <property type="nucleotide sequence ID" value="NZ_BCVB01000002.1"/>
</dbReference>
<dbReference type="Proteomes" id="UP000031829">
    <property type="component" value="Chromosome"/>
</dbReference>
<name>A0A0B6ARJ9_PRIM2</name>
<evidence type="ECO:0000313" key="2">
    <source>
        <dbReference type="EMBL" id="AJI22449.1"/>
    </source>
</evidence>
<dbReference type="Pfam" id="PF10057">
    <property type="entry name" value="MpsC"/>
    <property type="match status" value="2"/>
</dbReference>